<dbReference type="Pfam" id="PF01061">
    <property type="entry name" value="ABC2_membrane"/>
    <property type="match status" value="1"/>
</dbReference>
<reference evidence="8 9" key="1">
    <citation type="journal article" date="2014" name="Appl. Environ. Microbiol.">
        <title>Insights into the Microbial Degradation of Rubber and Gutta-Percha by Analysis of the Complete Genome of Nocardia nova SH22a.</title>
        <authorList>
            <person name="Luo Q."/>
            <person name="Hiessl S."/>
            <person name="Poehlein A."/>
            <person name="Daniel R."/>
            <person name="Steinbuchel A."/>
        </authorList>
    </citation>
    <scope>NUCLEOTIDE SEQUENCE [LARGE SCALE GENOMIC DNA]</scope>
    <source>
        <strain evidence="8">SH22a</strain>
    </source>
</reference>
<keyword evidence="2 6" id="KW-0812">Transmembrane</keyword>
<proteinExistence type="inferred from homology"/>
<dbReference type="PANTHER" id="PTHR43229:SF2">
    <property type="entry name" value="NODULATION PROTEIN J"/>
    <property type="match status" value="1"/>
</dbReference>
<feature type="transmembrane region" description="Helical" evidence="6">
    <location>
        <begin position="253"/>
        <end position="273"/>
    </location>
</feature>
<dbReference type="PIRSF" id="PIRSF006648">
    <property type="entry name" value="DrrB"/>
    <property type="match status" value="1"/>
</dbReference>
<dbReference type="InterPro" id="IPR047817">
    <property type="entry name" value="ABC2_TM_bact-type"/>
</dbReference>
<evidence type="ECO:0000256" key="2">
    <source>
        <dbReference type="ARBA" id="ARBA00022692"/>
    </source>
</evidence>
<feature type="domain" description="ABC transmembrane type-2" evidence="7">
    <location>
        <begin position="52"/>
        <end position="279"/>
    </location>
</feature>
<dbReference type="HOGENOM" id="CLU_039483_2_0_11"/>
<dbReference type="InterPro" id="IPR013525">
    <property type="entry name" value="ABC2_TM"/>
</dbReference>
<feature type="transmembrane region" description="Helical" evidence="6">
    <location>
        <begin position="163"/>
        <end position="187"/>
    </location>
</feature>
<keyword evidence="6" id="KW-1003">Cell membrane</keyword>
<accession>W5TRF7</accession>
<keyword evidence="6" id="KW-0813">Transport</keyword>
<name>W5TRF7_9NOCA</name>
<feature type="transmembrane region" description="Helical" evidence="6">
    <location>
        <begin position="82"/>
        <end position="103"/>
    </location>
</feature>
<comment type="subcellular location">
    <subcellularLocation>
        <location evidence="6">Cell membrane</location>
        <topology evidence="6">Multi-pass membrane protein</topology>
    </subcellularLocation>
    <subcellularLocation>
        <location evidence="1">Membrane</location>
        <topology evidence="1">Multi-pass membrane protein</topology>
    </subcellularLocation>
</comment>
<evidence type="ECO:0000313" key="9">
    <source>
        <dbReference type="Proteomes" id="UP000019150"/>
    </source>
</evidence>
<dbReference type="InterPro" id="IPR051784">
    <property type="entry name" value="Nod_factor_ABC_transporter"/>
</dbReference>
<dbReference type="Proteomes" id="UP000019150">
    <property type="component" value="Chromosome"/>
</dbReference>
<dbReference type="AlphaFoldDB" id="W5TRF7"/>
<keyword evidence="5" id="KW-0046">Antibiotic resistance</keyword>
<dbReference type="GO" id="GO:0046677">
    <property type="term" value="P:response to antibiotic"/>
    <property type="evidence" value="ECO:0007669"/>
    <property type="project" value="UniProtKB-KW"/>
</dbReference>
<evidence type="ECO:0000256" key="3">
    <source>
        <dbReference type="ARBA" id="ARBA00022989"/>
    </source>
</evidence>
<keyword evidence="3 6" id="KW-1133">Transmembrane helix</keyword>
<evidence type="ECO:0000259" key="7">
    <source>
        <dbReference type="PROSITE" id="PS51012"/>
    </source>
</evidence>
<feature type="transmembrane region" description="Helical" evidence="6">
    <location>
        <begin position="199"/>
        <end position="218"/>
    </location>
</feature>
<comment type="similarity">
    <text evidence="6">Belongs to the ABC-2 integral membrane protein family.</text>
</comment>
<dbReference type="PANTHER" id="PTHR43229">
    <property type="entry name" value="NODULATION PROTEIN J"/>
    <property type="match status" value="1"/>
</dbReference>
<organism evidence="8 9">
    <name type="scientific">Nocardia nova SH22a</name>
    <dbReference type="NCBI Taxonomy" id="1415166"/>
    <lineage>
        <taxon>Bacteria</taxon>
        <taxon>Bacillati</taxon>
        <taxon>Actinomycetota</taxon>
        <taxon>Actinomycetes</taxon>
        <taxon>Mycobacteriales</taxon>
        <taxon>Nocardiaceae</taxon>
        <taxon>Nocardia</taxon>
    </lineage>
</organism>
<dbReference type="GO" id="GO:0140359">
    <property type="term" value="F:ABC-type transporter activity"/>
    <property type="evidence" value="ECO:0007669"/>
    <property type="project" value="InterPro"/>
</dbReference>
<protein>
    <recommendedName>
        <fullName evidence="6">Transport permease protein</fullName>
    </recommendedName>
</protein>
<dbReference type="eggNOG" id="COG0842">
    <property type="taxonomic scope" value="Bacteria"/>
</dbReference>
<keyword evidence="4 6" id="KW-0472">Membrane</keyword>
<dbReference type="RefSeq" id="WP_025353040.1">
    <property type="nucleotide sequence ID" value="NZ_CP006850.1"/>
</dbReference>
<dbReference type="STRING" id="1415166.NONO_c69880"/>
<gene>
    <name evidence="8" type="ORF">NONO_c69880</name>
</gene>
<feature type="transmembrane region" description="Helical" evidence="6">
    <location>
        <begin position="54"/>
        <end position="76"/>
    </location>
</feature>
<evidence type="ECO:0000256" key="6">
    <source>
        <dbReference type="RuleBase" id="RU361157"/>
    </source>
</evidence>
<keyword evidence="9" id="KW-1185">Reference proteome</keyword>
<evidence type="ECO:0000256" key="1">
    <source>
        <dbReference type="ARBA" id="ARBA00004141"/>
    </source>
</evidence>
<sequence length="280" mass="29848">MTTTLPAPGTTGRHAARASIPDVSNHISLRQTIANSMTMAYRGILKIKHNPEQLFDVTIQPILFTALFAYIFGGAIGGSVHAYLPVLIPGILVQTVVLTSVVTGTQLREDMDKGVFDRFKSLPIARVSALAGALVADMVRYGLATTLTVVVGLILGYRPAGGVVGVVVAGLVVVFCSFAVSWIWALVGVTGKSAASVQGISMMIMFPLTFMSGAFALVSTMPGWMQAINKANPVYYMVNSCRELMNGNVYSSNLLWCLVGSVVVIAIFAPLAIRAYMRRA</sequence>
<dbReference type="PATRIC" id="fig|1415166.3.peg.7175"/>
<evidence type="ECO:0000256" key="5">
    <source>
        <dbReference type="ARBA" id="ARBA00023251"/>
    </source>
</evidence>
<evidence type="ECO:0000256" key="4">
    <source>
        <dbReference type="ARBA" id="ARBA00023136"/>
    </source>
</evidence>
<dbReference type="KEGG" id="nno:NONO_c69880"/>
<dbReference type="InterPro" id="IPR000412">
    <property type="entry name" value="ABC_2_transport"/>
</dbReference>
<dbReference type="GO" id="GO:0043190">
    <property type="term" value="C:ATP-binding cassette (ABC) transporter complex"/>
    <property type="evidence" value="ECO:0007669"/>
    <property type="project" value="InterPro"/>
</dbReference>
<dbReference type="EMBL" id="CP006850">
    <property type="protein sequence ID" value="AHH21749.1"/>
    <property type="molecule type" value="Genomic_DNA"/>
</dbReference>
<feature type="transmembrane region" description="Helical" evidence="6">
    <location>
        <begin position="124"/>
        <end position="157"/>
    </location>
</feature>
<dbReference type="PROSITE" id="PS51012">
    <property type="entry name" value="ABC_TM2"/>
    <property type="match status" value="1"/>
</dbReference>
<evidence type="ECO:0000313" key="8">
    <source>
        <dbReference type="EMBL" id="AHH21749.1"/>
    </source>
</evidence>